<accession>A0ABD2NLI5</accession>
<reference evidence="1 2" key="1">
    <citation type="journal article" date="2021" name="BMC Biol.">
        <title>Horizontally acquired antibacterial genes associated with adaptive radiation of ladybird beetles.</title>
        <authorList>
            <person name="Li H.S."/>
            <person name="Tang X.F."/>
            <person name="Huang Y.H."/>
            <person name="Xu Z.Y."/>
            <person name="Chen M.L."/>
            <person name="Du X.Y."/>
            <person name="Qiu B.Y."/>
            <person name="Chen P.T."/>
            <person name="Zhang W."/>
            <person name="Slipinski A."/>
            <person name="Escalona H.E."/>
            <person name="Waterhouse R.M."/>
            <person name="Zwick A."/>
            <person name="Pang H."/>
        </authorList>
    </citation>
    <scope>NUCLEOTIDE SEQUENCE [LARGE SCALE GENOMIC DNA]</scope>
    <source>
        <strain evidence="1">SYSU2018</strain>
    </source>
</reference>
<sequence>MDENKIYKGKPIQTIKTKEEKTTPFSSSEEIQKLPKLVIFKDADGNSVLRKVHENEDKDRRKLQNFYQLLELRKRVKKDEEVFDEVREVKMILMELKQKQLDEHF</sequence>
<proteinExistence type="predicted"/>
<gene>
    <name evidence="1" type="ORF">HHI36_017107</name>
</gene>
<name>A0ABD2NLI5_9CUCU</name>
<evidence type="ECO:0000313" key="2">
    <source>
        <dbReference type="Proteomes" id="UP001516400"/>
    </source>
</evidence>
<evidence type="ECO:0000313" key="1">
    <source>
        <dbReference type="EMBL" id="KAL3279601.1"/>
    </source>
</evidence>
<dbReference type="AlphaFoldDB" id="A0ABD2NLI5"/>
<keyword evidence="2" id="KW-1185">Reference proteome</keyword>
<organism evidence="1 2">
    <name type="scientific">Cryptolaemus montrouzieri</name>
    <dbReference type="NCBI Taxonomy" id="559131"/>
    <lineage>
        <taxon>Eukaryota</taxon>
        <taxon>Metazoa</taxon>
        <taxon>Ecdysozoa</taxon>
        <taxon>Arthropoda</taxon>
        <taxon>Hexapoda</taxon>
        <taxon>Insecta</taxon>
        <taxon>Pterygota</taxon>
        <taxon>Neoptera</taxon>
        <taxon>Endopterygota</taxon>
        <taxon>Coleoptera</taxon>
        <taxon>Polyphaga</taxon>
        <taxon>Cucujiformia</taxon>
        <taxon>Coccinelloidea</taxon>
        <taxon>Coccinellidae</taxon>
        <taxon>Scymninae</taxon>
        <taxon>Scymnini</taxon>
        <taxon>Cryptolaemus</taxon>
    </lineage>
</organism>
<comment type="caution">
    <text evidence="1">The sequence shown here is derived from an EMBL/GenBank/DDBJ whole genome shotgun (WGS) entry which is preliminary data.</text>
</comment>
<protein>
    <submittedName>
        <fullName evidence="1">Uncharacterized protein</fullName>
    </submittedName>
</protein>
<dbReference type="Proteomes" id="UP001516400">
    <property type="component" value="Unassembled WGS sequence"/>
</dbReference>
<dbReference type="EMBL" id="JABFTP020000124">
    <property type="protein sequence ID" value="KAL3279601.1"/>
    <property type="molecule type" value="Genomic_DNA"/>
</dbReference>